<keyword evidence="1" id="KW-1133">Transmembrane helix</keyword>
<organism evidence="2">
    <name type="scientific">viral metagenome</name>
    <dbReference type="NCBI Taxonomy" id="1070528"/>
    <lineage>
        <taxon>unclassified sequences</taxon>
        <taxon>metagenomes</taxon>
        <taxon>organismal metagenomes</taxon>
    </lineage>
</organism>
<reference evidence="2" key="1">
    <citation type="journal article" date="2020" name="Nature">
        <title>Giant virus diversity and host interactions through global metagenomics.</title>
        <authorList>
            <person name="Schulz F."/>
            <person name="Roux S."/>
            <person name="Paez-Espino D."/>
            <person name="Jungbluth S."/>
            <person name="Walsh D.A."/>
            <person name="Denef V.J."/>
            <person name="McMahon K.D."/>
            <person name="Konstantinidis K.T."/>
            <person name="Eloe-Fadrosh E.A."/>
            <person name="Kyrpides N.C."/>
            <person name="Woyke T."/>
        </authorList>
    </citation>
    <scope>NUCLEOTIDE SEQUENCE</scope>
    <source>
        <strain evidence="2">GVMAG-M-3300009161-36</strain>
    </source>
</reference>
<keyword evidence="1" id="KW-0812">Transmembrane</keyword>
<keyword evidence="1" id="KW-0472">Membrane</keyword>
<evidence type="ECO:0000313" key="2">
    <source>
        <dbReference type="EMBL" id="QHT33458.1"/>
    </source>
</evidence>
<dbReference type="AlphaFoldDB" id="A0A6C0EWT9"/>
<proteinExistence type="predicted"/>
<evidence type="ECO:0008006" key="3">
    <source>
        <dbReference type="Google" id="ProtNLM"/>
    </source>
</evidence>
<name>A0A6C0EWT9_9ZZZZ</name>
<accession>A0A6C0EWT9</accession>
<dbReference type="EMBL" id="MN738968">
    <property type="protein sequence ID" value="QHT33458.1"/>
    <property type="molecule type" value="Genomic_DNA"/>
</dbReference>
<sequence>MSKINADLDKRLKDTESCYKFEKLNYDSGLLDNNVDVTYIIHLENSGRYDNILKQLEKYKPTKIVYILLNKGFTKCNKTGIESSHADLTDCYLQIFKHAHKQNFGNVLILEDDFVFNEKIKEKEHIKNINNFLEKKAGDNFIYFLGAIPWFLIPYNSYNYRCILSSGTHSVIYSKSHRDDFLENFSKRMMVTDWDINYNINFTSRFIYYTPLCYQICDNSENSRNPKFDNKYVALASEVVKYCNYNIIFRILGLDKNPEPGYSIFYFYSKIIFYLVLVFLIYLPFLIVYCIKNYYQIKQYSIHLINILKGN</sequence>
<evidence type="ECO:0000256" key="1">
    <source>
        <dbReference type="SAM" id="Phobius"/>
    </source>
</evidence>
<feature type="transmembrane region" description="Helical" evidence="1">
    <location>
        <begin position="271"/>
        <end position="291"/>
    </location>
</feature>
<protein>
    <recommendedName>
        <fullName evidence="3">Glycosyltransferase</fullName>
    </recommendedName>
</protein>